<dbReference type="EMBL" id="QCYY01001842">
    <property type="protein sequence ID" value="ROT74828.1"/>
    <property type="molecule type" value="Genomic_DNA"/>
</dbReference>
<dbReference type="InterPro" id="IPR002110">
    <property type="entry name" value="Ankyrin_rpt"/>
</dbReference>
<comment type="caution">
    <text evidence="2">The sequence shown here is derived from an EMBL/GenBank/DDBJ whole genome shotgun (WGS) entry which is preliminary data.</text>
</comment>
<keyword evidence="3" id="KW-1185">Reference proteome</keyword>
<organism evidence="2 3">
    <name type="scientific">Penaeus vannamei</name>
    <name type="common">Whiteleg shrimp</name>
    <name type="synonym">Litopenaeus vannamei</name>
    <dbReference type="NCBI Taxonomy" id="6689"/>
    <lineage>
        <taxon>Eukaryota</taxon>
        <taxon>Metazoa</taxon>
        <taxon>Ecdysozoa</taxon>
        <taxon>Arthropoda</taxon>
        <taxon>Crustacea</taxon>
        <taxon>Multicrustacea</taxon>
        <taxon>Malacostraca</taxon>
        <taxon>Eumalacostraca</taxon>
        <taxon>Eucarida</taxon>
        <taxon>Decapoda</taxon>
        <taxon>Dendrobranchiata</taxon>
        <taxon>Penaeoidea</taxon>
        <taxon>Penaeidae</taxon>
        <taxon>Penaeus</taxon>
    </lineage>
</organism>
<feature type="repeat" description="ANK" evidence="1">
    <location>
        <begin position="45"/>
        <end position="77"/>
    </location>
</feature>
<dbReference type="SMART" id="SM00248">
    <property type="entry name" value="ANK"/>
    <property type="match status" value="1"/>
</dbReference>
<dbReference type="PROSITE" id="PS50297">
    <property type="entry name" value="ANK_REP_REGION"/>
    <property type="match status" value="1"/>
</dbReference>
<dbReference type="Proteomes" id="UP000283509">
    <property type="component" value="Unassembled WGS sequence"/>
</dbReference>
<protein>
    <submittedName>
        <fullName evidence="2">Uncharacterized protein</fullName>
    </submittedName>
</protein>
<dbReference type="Pfam" id="PF00023">
    <property type="entry name" value="Ank"/>
    <property type="match status" value="1"/>
</dbReference>
<dbReference type="SUPFAM" id="SSF48403">
    <property type="entry name" value="Ankyrin repeat"/>
    <property type="match status" value="1"/>
</dbReference>
<dbReference type="InterPro" id="IPR036770">
    <property type="entry name" value="Ankyrin_rpt-contain_sf"/>
</dbReference>
<keyword evidence="1" id="KW-0040">ANK repeat</keyword>
<dbReference type="PROSITE" id="PS50088">
    <property type="entry name" value="ANK_REPEAT"/>
    <property type="match status" value="1"/>
</dbReference>
<accession>A0A3R7M779</accession>
<dbReference type="Gene3D" id="1.25.40.20">
    <property type="entry name" value="Ankyrin repeat-containing domain"/>
    <property type="match status" value="1"/>
</dbReference>
<dbReference type="AlphaFoldDB" id="A0A3R7M779"/>
<dbReference type="OrthoDB" id="9995210at2759"/>
<reference evidence="2 3" key="2">
    <citation type="submission" date="2019-01" db="EMBL/GenBank/DDBJ databases">
        <title>The decoding of complex shrimp genome reveals the adaptation for benthos swimmer, frequently molting mechanism and breeding impact on genome.</title>
        <authorList>
            <person name="Sun Y."/>
            <person name="Gao Y."/>
            <person name="Yu Y."/>
        </authorList>
    </citation>
    <scope>NUCLEOTIDE SEQUENCE [LARGE SCALE GENOMIC DNA]</scope>
    <source>
        <tissue evidence="2">Muscle</tissue>
    </source>
</reference>
<reference evidence="2 3" key="1">
    <citation type="submission" date="2018-04" db="EMBL/GenBank/DDBJ databases">
        <authorList>
            <person name="Zhang X."/>
            <person name="Yuan J."/>
            <person name="Li F."/>
            <person name="Xiang J."/>
        </authorList>
    </citation>
    <scope>NUCLEOTIDE SEQUENCE [LARGE SCALE GENOMIC DNA]</scope>
    <source>
        <tissue evidence="2">Muscle</tissue>
    </source>
</reference>
<proteinExistence type="predicted"/>
<gene>
    <name evidence="2" type="ORF">C7M84_006657</name>
</gene>
<evidence type="ECO:0000313" key="3">
    <source>
        <dbReference type="Proteomes" id="UP000283509"/>
    </source>
</evidence>
<sequence length="209" mass="22840">MASANSYKNLRDLAGAGDGQALRSALASLPPRAKKDFLGKPVCPSGRLLLHQAAEEGREEVVEILVEAGADVSAKDNRESLLLMAAAGLQPHAPAGDDELLSAPTPQVWAEAATSARRARVAEPRGATERSQFHEVLPSLTVVLAQINLVSERDREMHDRPGRAGVWHRHSCRGLHDSYDDMLRYGNLGHFWGFLKTFRSVSFRSPREA</sequence>
<name>A0A3R7M779_PENVA</name>
<evidence type="ECO:0000256" key="1">
    <source>
        <dbReference type="PROSITE-ProRule" id="PRU00023"/>
    </source>
</evidence>
<evidence type="ECO:0000313" key="2">
    <source>
        <dbReference type="EMBL" id="ROT74828.1"/>
    </source>
</evidence>